<dbReference type="InterPro" id="IPR050921">
    <property type="entry name" value="T4SS_GSP_E_ATPase"/>
</dbReference>
<sequence length="468" mass="50023">MSVRTTIKKYFGASAYQNLGASRYSAKFTTEDKSGVLGTELSVGGADSLKDKVGDEPLTDLIRLELARRGTVEPQLEDITDALSSLHDTHPGSGSASYGKTQPVHSGVGDSALLERARQIEKDLSGLGPVIDWLSEPQVTDVLINPNGDVAVDRGAGVEICARRQFTPGQLRHLAVNLAAQCGSRLDDACPFADGILTKLPHGVWADGIRVHVALSPPIWGGASVSLRVLTRGMHSLEALVQSGFAAPDVEKALRAIVASRKNILISGGTGTGKTTLLAALMECFRPSERTIVVEDTSELMPTHAHILKMQTRRANAEGKGAIDMRELIKQSLRMRPDRIVVGEVRGAEISDLLVAFNTGHAGSAGTLHANSAQAVPGRLLALGAMAGMTEQAVAYQAVDGIDYLLHVERNSQGRHVAQISTLEREGREMRVQPLWPEDSTRRWTEFLETMVPTHASHAPPLSVGGGS</sequence>
<evidence type="ECO:0000256" key="1">
    <source>
        <dbReference type="ARBA" id="ARBA00006611"/>
    </source>
</evidence>
<accession>A0A7G7YQD3</accession>
<dbReference type="EMBL" id="CP046883">
    <property type="protein sequence ID" value="QNH96703.1"/>
    <property type="molecule type" value="Genomic_DNA"/>
</dbReference>
<dbReference type="PANTHER" id="PTHR30486">
    <property type="entry name" value="TWITCHING MOTILITY PROTEIN PILT"/>
    <property type="match status" value="1"/>
</dbReference>
<name>A0A7G7YQD3_9CORY</name>
<dbReference type="InterPro" id="IPR022399">
    <property type="entry name" value="TadA-like_ATPase"/>
</dbReference>
<organism evidence="4 5">
    <name type="scientific">Corynebacterium anserum</name>
    <dbReference type="NCBI Taxonomy" id="2684406"/>
    <lineage>
        <taxon>Bacteria</taxon>
        <taxon>Bacillati</taxon>
        <taxon>Actinomycetota</taxon>
        <taxon>Actinomycetes</taxon>
        <taxon>Mycobacteriales</taxon>
        <taxon>Corynebacteriaceae</taxon>
        <taxon>Corynebacterium</taxon>
    </lineage>
</organism>
<dbReference type="Proteomes" id="UP000515275">
    <property type="component" value="Chromosome"/>
</dbReference>
<dbReference type="GO" id="GO:0016887">
    <property type="term" value="F:ATP hydrolysis activity"/>
    <property type="evidence" value="ECO:0007669"/>
    <property type="project" value="InterPro"/>
</dbReference>
<evidence type="ECO:0000256" key="2">
    <source>
        <dbReference type="SAM" id="MobiDB-lite"/>
    </source>
</evidence>
<dbReference type="Gene3D" id="3.30.450.380">
    <property type="match status" value="1"/>
</dbReference>
<feature type="domain" description="Bacterial type II secretion system protein E" evidence="3">
    <location>
        <begin position="207"/>
        <end position="395"/>
    </location>
</feature>
<feature type="compositionally biased region" description="Polar residues" evidence="2">
    <location>
        <begin position="92"/>
        <end position="103"/>
    </location>
</feature>
<dbReference type="NCBIfam" id="TIGR03819">
    <property type="entry name" value="heli_sec_ATPase"/>
    <property type="match status" value="1"/>
</dbReference>
<dbReference type="SUPFAM" id="SSF52540">
    <property type="entry name" value="P-loop containing nucleoside triphosphate hydrolases"/>
    <property type="match status" value="1"/>
</dbReference>
<dbReference type="CDD" id="cd01130">
    <property type="entry name" value="VirB11-like_ATPase"/>
    <property type="match status" value="1"/>
</dbReference>
<reference evidence="4 5" key="1">
    <citation type="submission" date="2019-12" db="EMBL/GenBank/DDBJ databases">
        <title>Corynebacterium sp. nov., isolated from feces of the Anser Albifrons in China.</title>
        <authorList>
            <person name="Liu Q."/>
        </authorList>
    </citation>
    <scope>NUCLEOTIDE SEQUENCE [LARGE SCALE GENOMIC DNA]</scope>
    <source>
        <strain evidence="4 5">23H37-10</strain>
    </source>
</reference>
<dbReference type="RefSeq" id="WP_186276866.1">
    <property type="nucleotide sequence ID" value="NZ_CP046883.1"/>
</dbReference>
<keyword evidence="5" id="KW-1185">Reference proteome</keyword>
<proteinExistence type="inferred from homology"/>
<gene>
    <name evidence="4" type="ORF">GP473_08630</name>
</gene>
<dbReference type="PANTHER" id="PTHR30486:SF6">
    <property type="entry name" value="TYPE IV PILUS RETRACTATION ATPASE PILT"/>
    <property type="match status" value="1"/>
</dbReference>
<evidence type="ECO:0000313" key="5">
    <source>
        <dbReference type="Proteomes" id="UP000515275"/>
    </source>
</evidence>
<dbReference type="Gene3D" id="3.40.50.300">
    <property type="entry name" value="P-loop containing nucleotide triphosphate hydrolases"/>
    <property type="match status" value="1"/>
</dbReference>
<dbReference type="KEGG" id="cans:GP473_08630"/>
<dbReference type="Pfam" id="PF00437">
    <property type="entry name" value="T2SSE"/>
    <property type="match status" value="1"/>
</dbReference>
<dbReference type="AlphaFoldDB" id="A0A7G7YQD3"/>
<evidence type="ECO:0000313" key="4">
    <source>
        <dbReference type="EMBL" id="QNH96703.1"/>
    </source>
</evidence>
<comment type="similarity">
    <text evidence="1">Belongs to the GSP E family.</text>
</comment>
<dbReference type="InterPro" id="IPR027417">
    <property type="entry name" value="P-loop_NTPase"/>
</dbReference>
<evidence type="ECO:0000259" key="3">
    <source>
        <dbReference type="Pfam" id="PF00437"/>
    </source>
</evidence>
<feature type="region of interest" description="Disordered" evidence="2">
    <location>
        <begin position="84"/>
        <end position="103"/>
    </location>
</feature>
<protein>
    <submittedName>
        <fullName evidence="4">TadA family conjugal transfer-associated ATPase</fullName>
    </submittedName>
</protein>
<dbReference type="InterPro" id="IPR001482">
    <property type="entry name" value="T2SS/T4SS_dom"/>
</dbReference>